<sequence>MSVLLSDWLSLSLSLVYGHLSWIASHTLSNVQTAEGDIHSRPRDSSPQSLYHCVPSQWNQHPLQSTNDDGRLDGQ</sequence>
<gene>
    <name evidence="2" type="ORF">A0H81_05474</name>
</gene>
<reference evidence="2 3" key="1">
    <citation type="submission" date="2016-03" db="EMBL/GenBank/DDBJ databases">
        <title>Whole genome sequencing of Grifola frondosa 9006-11.</title>
        <authorList>
            <person name="Min B."/>
            <person name="Park H."/>
            <person name="Kim J.-G."/>
            <person name="Cho H."/>
            <person name="Oh Y.-L."/>
            <person name="Kong W.-S."/>
            <person name="Choi I.-G."/>
        </authorList>
    </citation>
    <scope>NUCLEOTIDE SEQUENCE [LARGE SCALE GENOMIC DNA]</scope>
    <source>
        <strain evidence="2 3">9006-11</strain>
    </source>
</reference>
<comment type="caution">
    <text evidence="2">The sequence shown here is derived from an EMBL/GenBank/DDBJ whole genome shotgun (WGS) entry which is preliminary data.</text>
</comment>
<keyword evidence="1" id="KW-0732">Signal</keyword>
<organism evidence="2 3">
    <name type="scientific">Grifola frondosa</name>
    <name type="common">Maitake</name>
    <name type="synonym">Polyporus frondosus</name>
    <dbReference type="NCBI Taxonomy" id="5627"/>
    <lineage>
        <taxon>Eukaryota</taxon>
        <taxon>Fungi</taxon>
        <taxon>Dikarya</taxon>
        <taxon>Basidiomycota</taxon>
        <taxon>Agaricomycotina</taxon>
        <taxon>Agaricomycetes</taxon>
        <taxon>Polyporales</taxon>
        <taxon>Grifolaceae</taxon>
        <taxon>Grifola</taxon>
    </lineage>
</organism>
<evidence type="ECO:0000313" key="3">
    <source>
        <dbReference type="Proteomes" id="UP000092993"/>
    </source>
</evidence>
<accession>A0A1C7MDG9</accession>
<protein>
    <recommendedName>
        <fullName evidence="4">Secreted protein</fullName>
    </recommendedName>
</protein>
<proteinExistence type="predicted"/>
<dbReference type="AlphaFoldDB" id="A0A1C7MDG9"/>
<dbReference type="Proteomes" id="UP000092993">
    <property type="component" value="Unassembled WGS sequence"/>
</dbReference>
<dbReference type="EMBL" id="LUGG01000005">
    <property type="protein sequence ID" value="OBZ74975.1"/>
    <property type="molecule type" value="Genomic_DNA"/>
</dbReference>
<name>A0A1C7MDG9_GRIFR</name>
<keyword evidence="3" id="KW-1185">Reference proteome</keyword>
<evidence type="ECO:0008006" key="4">
    <source>
        <dbReference type="Google" id="ProtNLM"/>
    </source>
</evidence>
<feature type="chain" id="PRO_5008889078" description="Secreted protein" evidence="1">
    <location>
        <begin position="19"/>
        <end position="75"/>
    </location>
</feature>
<feature type="signal peptide" evidence="1">
    <location>
        <begin position="1"/>
        <end position="18"/>
    </location>
</feature>
<evidence type="ECO:0000313" key="2">
    <source>
        <dbReference type="EMBL" id="OBZ74975.1"/>
    </source>
</evidence>
<evidence type="ECO:0000256" key="1">
    <source>
        <dbReference type="SAM" id="SignalP"/>
    </source>
</evidence>